<keyword evidence="3" id="KW-0964">Secreted</keyword>
<dbReference type="InterPro" id="IPR021109">
    <property type="entry name" value="Peptidase_aspartic_dom_sf"/>
</dbReference>
<dbReference type="InterPro" id="IPR032799">
    <property type="entry name" value="TAXi_C"/>
</dbReference>
<dbReference type="Pfam" id="PF14543">
    <property type="entry name" value="TAXi_N"/>
    <property type="match status" value="1"/>
</dbReference>
<dbReference type="Pfam" id="PF14541">
    <property type="entry name" value="TAXi_C"/>
    <property type="match status" value="1"/>
</dbReference>
<comment type="similarity">
    <text evidence="2">Belongs to the peptidase A1 family.</text>
</comment>
<dbReference type="PANTHER" id="PTHR47965:SF67">
    <property type="entry name" value="BASIC 7S GLOBULIN 2-LIKE"/>
    <property type="match status" value="1"/>
</dbReference>
<evidence type="ECO:0000256" key="3">
    <source>
        <dbReference type="ARBA" id="ARBA00022525"/>
    </source>
</evidence>
<dbReference type="InterPro" id="IPR032861">
    <property type="entry name" value="TAXi_N"/>
</dbReference>
<dbReference type="STRING" id="429701.A0A2G9I7Z9"/>
<evidence type="ECO:0000256" key="4">
    <source>
        <dbReference type="ARBA" id="ARBA00022729"/>
    </source>
</evidence>
<dbReference type="SUPFAM" id="SSF50630">
    <property type="entry name" value="Acid proteases"/>
    <property type="match status" value="1"/>
</dbReference>
<feature type="domain" description="Peptidase A1" evidence="5">
    <location>
        <begin position="1"/>
        <end position="290"/>
    </location>
</feature>
<proteinExistence type="inferred from homology"/>
<evidence type="ECO:0000313" key="7">
    <source>
        <dbReference type="Proteomes" id="UP000231279"/>
    </source>
</evidence>
<dbReference type="GO" id="GO:0005576">
    <property type="term" value="C:extracellular region"/>
    <property type="evidence" value="ECO:0007669"/>
    <property type="project" value="UniProtKB-SubCell"/>
</dbReference>
<dbReference type="FunFam" id="2.40.70.10:FF:000041">
    <property type="entry name" value="Basic 7S globulin"/>
    <property type="match status" value="1"/>
</dbReference>
<dbReference type="InterPro" id="IPR033121">
    <property type="entry name" value="PEPTIDASE_A1"/>
</dbReference>
<reference evidence="7" key="1">
    <citation type="journal article" date="2018" name="Gigascience">
        <title>Genome assembly of the Pink Ipe (Handroanthus impetiginosus, Bignoniaceae), a highly valued, ecologically keystone Neotropical timber forest tree.</title>
        <authorList>
            <person name="Silva-Junior O.B."/>
            <person name="Grattapaglia D."/>
            <person name="Novaes E."/>
            <person name="Collevatti R.G."/>
        </authorList>
    </citation>
    <scope>NUCLEOTIDE SEQUENCE [LARGE SCALE GENOMIC DNA]</scope>
    <source>
        <strain evidence="7">cv. UFG-1</strain>
    </source>
</reference>
<sequence>MDKFALPTTEKPGPGTVSDLVFSCTDPIKFSHIYRGLPKGSVGVAALGRFNYSIPAQVSRAFSSPQIFAICLPGSSKAPSAAAFNSPGPYYFSLKSIDVSKSLIYTPLILGPRGADTEIYYWYKSPDYYIGLTSIRVNQRSIKLNRTLLAIDENGRDGVKISTSTPYTLLQTSMYQALVDAFVKESAALNLTAISPVKPFNVCYAAEKVPITRLGPGFPTIDFVLQNEKVFWRIYGSNSMVRIQNNGGDAWCLGFVDAGINPRTSIVIGGHQIEDNLLQFDLERERLRFSSSLLFYSTKCANFEFNSTKN</sequence>
<dbReference type="Gene3D" id="2.40.70.10">
    <property type="entry name" value="Acid Proteases"/>
    <property type="match status" value="2"/>
</dbReference>
<dbReference type="GO" id="GO:0004190">
    <property type="term" value="F:aspartic-type endopeptidase activity"/>
    <property type="evidence" value="ECO:0007669"/>
    <property type="project" value="InterPro"/>
</dbReference>
<dbReference type="Proteomes" id="UP000231279">
    <property type="component" value="Unassembled WGS sequence"/>
</dbReference>
<comment type="caution">
    <text evidence="6">The sequence shown here is derived from an EMBL/GenBank/DDBJ whole genome shotgun (WGS) entry which is preliminary data.</text>
</comment>
<dbReference type="GO" id="GO:0006508">
    <property type="term" value="P:proteolysis"/>
    <property type="evidence" value="ECO:0007669"/>
    <property type="project" value="InterPro"/>
</dbReference>
<protein>
    <recommendedName>
        <fullName evidence="5">Peptidase A1 domain-containing protein</fullName>
    </recommendedName>
</protein>
<dbReference type="OrthoDB" id="1904546at2759"/>
<dbReference type="AlphaFoldDB" id="A0A2G9I7Z9"/>
<accession>A0A2G9I7Z9</accession>
<name>A0A2G9I7Z9_9LAMI</name>
<evidence type="ECO:0000256" key="1">
    <source>
        <dbReference type="ARBA" id="ARBA00004239"/>
    </source>
</evidence>
<comment type="subcellular location">
    <subcellularLocation>
        <location evidence="1">Secreted</location>
        <location evidence="1">Extracellular space</location>
    </subcellularLocation>
</comment>
<dbReference type="PANTHER" id="PTHR47965">
    <property type="entry name" value="ASPARTYL PROTEASE-RELATED"/>
    <property type="match status" value="1"/>
</dbReference>
<organism evidence="6 7">
    <name type="scientific">Handroanthus impetiginosus</name>
    <dbReference type="NCBI Taxonomy" id="429701"/>
    <lineage>
        <taxon>Eukaryota</taxon>
        <taxon>Viridiplantae</taxon>
        <taxon>Streptophyta</taxon>
        <taxon>Embryophyta</taxon>
        <taxon>Tracheophyta</taxon>
        <taxon>Spermatophyta</taxon>
        <taxon>Magnoliopsida</taxon>
        <taxon>eudicotyledons</taxon>
        <taxon>Gunneridae</taxon>
        <taxon>Pentapetalae</taxon>
        <taxon>asterids</taxon>
        <taxon>lamiids</taxon>
        <taxon>Lamiales</taxon>
        <taxon>Bignoniaceae</taxon>
        <taxon>Crescentiina</taxon>
        <taxon>Tabebuia alliance</taxon>
        <taxon>Handroanthus</taxon>
    </lineage>
</organism>
<dbReference type="EMBL" id="NKXS01000172">
    <property type="protein sequence ID" value="PIN25871.1"/>
    <property type="molecule type" value="Genomic_DNA"/>
</dbReference>
<dbReference type="PROSITE" id="PS51767">
    <property type="entry name" value="PEPTIDASE_A1"/>
    <property type="match status" value="1"/>
</dbReference>
<dbReference type="InterPro" id="IPR001461">
    <property type="entry name" value="Aspartic_peptidase_A1"/>
</dbReference>
<keyword evidence="7" id="KW-1185">Reference proteome</keyword>
<evidence type="ECO:0000259" key="5">
    <source>
        <dbReference type="PROSITE" id="PS51767"/>
    </source>
</evidence>
<evidence type="ECO:0000313" key="6">
    <source>
        <dbReference type="EMBL" id="PIN25871.1"/>
    </source>
</evidence>
<evidence type="ECO:0000256" key="2">
    <source>
        <dbReference type="ARBA" id="ARBA00007447"/>
    </source>
</evidence>
<keyword evidence="4" id="KW-0732">Signal</keyword>
<gene>
    <name evidence="6" type="ORF">CDL12_01388</name>
</gene>